<protein>
    <submittedName>
        <fullName evidence="1">Uncharacterized protein</fullName>
    </submittedName>
</protein>
<sequence length="244" mass="28877">MIKNETLSNYVSERLRDRPRFAKEDRLDHIHRHYIEDQSVLFNEMYRTLAEDKLSNEQCEVFLSEYFYGSNKGFIEDVLPAAQREIKNPFYREYITHIRKEEFDPKCHSELYLEMLEEIGVSIKERQAASEKFIERSVLGYTECPIKASGYALAVEVEADYQMAIVYDFIKRHFDKETINNNLFFEVHLDEDGEEEHARQTIEMAEAIVKSDEEFELFKQGFDAACQDTEQYMLDILKLVESAE</sequence>
<dbReference type="InterPro" id="IPR016084">
    <property type="entry name" value="Haem_Oase-like_multi-hlx"/>
</dbReference>
<dbReference type="RefSeq" id="WP_063368080.1">
    <property type="nucleotide sequence ID" value="NZ_AUYC01000028.1"/>
</dbReference>
<dbReference type="PATRIC" id="fig|1365248.3.peg.2477"/>
<comment type="caution">
    <text evidence="1">The sequence shown here is derived from an EMBL/GenBank/DDBJ whole genome shotgun (WGS) entry which is preliminary data.</text>
</comment>
<dbReference type="AlphaFoldDB" id="A0A167KUB2"/>
<dbReference type="Gene3D" id="1.20.910.10">
    <property type="entry name" value="Heme oxygenase-like"/>
    <property type="match status" value="1"/>
</dbReference>
<reference evidence="1 2" key="1">
    <citation type="submission" date="2013-07" db="EMBL/GenBank/DDBJ databases">
        <title>Comparative Genomic and Metabolomic Analysis of Twelve Strains of Pseudoalteromonas luteoviolacea.</title>
        <authorList>
            <person name="Vynne N.G."/>
            <person name="Mansson M."/>
            <person name="Gram L."/>
        </authorList>
    </citation>
    <scope>NUCLEOTIDE SEQUENCE [LARGE SCALE GENOMIC DNA]</scope>
    <source>
        <strain evidence="1 2">CPMOR-1</strain>
    </source>
</reference>
<evidence type="ECO:0000313" key="1">
    <source>
        <dbReference type="EMBL" id="KZN63281.1"/>
    </source>
</evidence>
<gene>
    <name evidence="1" type="ORF">N473_17790</name>
</gene>
<proteinExistence type="predicted"/>
<accession>A0A167KUB2</accession>
<name>A0A167KUB2_9GAMM</name>
<evidence type="ECO:0000313" key="2">
    <source>
        <dbReference type="Proteomes" id="UP000076486"/>
    </source>
</evidence>
<dbReference type="EMBL" id="AUYC01000028">
    <property type="protein sequence ID" value="KZN63281.1"/>
    <property type="molecule type" value="Genomic_DNA"/>
</dbReference>
<dbReference type="Proteomes" id="UP000076486">
    <property type="component" value="Unassembled WGS sequence"/>
</dbReference>
<organism evidence="1 2">
    <name type="scientific">Pseudoalteromonas luteoviolacea CPMOR-1</name>
    <dbReference type="NCBI Taxonomy" id="1365248"/>
    <lineage>
        <taxon>Bacteria</taxon>
        <taxon>Pseudomonadati</taxon>
        <taxon>Pseudomonadota</taxon>
        <taxon>Gammaproteobacteria</taxon>
        <taxon>Alteromonadales</taxon>
        <taxon>Pseudoalteromonadaceae</taxon>
        <taxon>Pseudoalteromonas</taxon>
    </lineage>
</organism>